<sequence>MFPQTSNSIQLFHVKLSQTNLNLSLI</sequence>
<evidence type="ECO:0000313" key="1">
    <source>
        <dbReference type="EMBL" id="JAH38241.1"/>
    </source>
</evidence>
<proteinExistence type="predicted"/>
<organism evidence="1">
    <name type="scientific">Anguilla anguilla</name>
    <name type="common">European freshwater eel</name>
    <name type="synonym">Muraena anguilla</name>
    <dbReference type="NCBI Taxonomy" id="7936"/>
    <lineage>
        <taxon>Eukaryota</taxon>
        <taxon>Metazoa</taxon>
        <taxon>Chordata</taxon>
        <taxon>Craniata</taxon>
        <taxon>Vertebrata</taxon>
        <taxon>Euteleostomi</taxon>
        <taxon>Actinopterygii</taxon>
        <taxon>Neopterygii</taxon>
        <taxon>Teleostei</taxon>
        <taxon>Anguilliformes</taxon>
        <taxon>Anguillidae</taxon>
        <taxon>Anguilla</taxon>
    </lineage>
</organism>
<reference evidence="1" key="1">
    <citation type="submission" date="2014-11" db="EMBL/GenBank/DDBJ databases">
        <authorList>
            <person name="Amaro Gonzalez C."/>
        </authorList>
    </citation>
    <scope>NUCLEOTIDE SEQUENCE</scope>
</reference>
<dbReference type="AlphaFoldDB" id="A0A0E9SAG5"/>
<dbReference type="EMBL" id="GBXM01070336">
    <property type="protein sequence ID" value="JAH38241.1"/>
    <property type="molecule type" value="Transcribed_RNA"/>
</dbReference>
<reference evidence="1" key="2">
    <citation type="journal article" date="2015" name="Fish Shellfish Immunol.">
        <title>Early steps in the European eel (Anguilla anguilla)-Vibrio vulnificus interaction in the gills: Role of the RtxA13 toxin.</title>
        <authorList>
            <person name="Callol A."/>
            <person name="Pajuelo D."/>
            <person name="Ebbesson L."/>
            <person name="Teles M."/>
            <person name="MacKenzie S."/>
            <person name="Amaro C."/>
        </authorList>
    </citation>
    <scope>NUCLEOTIDE SEQUENCE</scope>
</reference>
<name>A0A0E9SAG5_ANGAN</name>
<accession>A0A0E9SAG5</accession>
<protein>
    <submittedName>
        <fullName evidence="1">Uncharacterized protein</fullName>
    </submittedName>
</protein>